<dbReference type="AlphaFoldDB" id="A0A160F1E9"/>
<keyword evidence="2" id="KW-1185">Reference proteome</keyword>
<evidence type="ECO:0000313" key="2">
    <source>
        <dbReference type="Proteomes" id="UP000076865"/>
    </source>
</evidence>
<organism evidence="1 2">
    <name type="scientific">Anoxybacteroides amylolyticum</name>
    <dbReference type="NCBI Taxonomy" id="294699"/>
    <lineage>
        <taxon>Bacteria</taxon>
        <taxon>Bacillati</taxon>
        <taxon>Bacillota</taxon>
        <taxon>Bacilli</taxon>
        <taxon>Bacillales</taxon>
        <taxon>Anoxybacillaceae</taxon>
        <taxon>Anoxybacteroides</taxon>
    </lineage>
</organism>
<dbReference type="OrthoDB" id="2914935at2"/>
<accession>A0A160F1E9</accession>
<dbReference type="PATRIC" id="fig|294699.3.peg.507"/>
<dbReference type="KEGG" id="aamy:GFC30_513"/>
<gene>
    <name evidence="1" type="ORF">GFC30_513</name>
</gene>
<evidence type="ECO:0000313" key="1">
    <source>
        <dbReference type="EMBL" id="ANB59213.1"/>
    </source>
</evidence>
<reference evidence="1 2" key="1">
    <citation type="journal article" date="2006" name="Syst. Appl. Microbiol.">
        <title>Anoxybacillus amylolyticus sp. nov., a thermophilic amylase producing bacterium isolated from Mount Rittmann (Antarctica).</title>
        <authorList>
            <person name="Poli A."/>
            <person name="Esposito E."/>
            <person name="Lama L."/>
            <person name="Orlando P."/>
            <person name="Nicolaus G."/>
            <person name="de Appolonia F."/>
            <person name="Gambacorta A."/>
            <person name="Nicolaus B."/>
        </authorList>
    </citation>
    <scope>NUCLEOTIDE SEQUENCE [LARGE SCALE GENOMIC DNA]</scope>
    <source>
        <strain evidence="1 2">DSM 15939</strain>
    </source>
</reference>
<sequence>MSLSIGGVQVQGVIARVVEDNKQIAEQALNEIINRHKDDPAHNIKEIQQPSPFSQFLDIKI</sequence>
<name>A0A160F1E9_9BACL</name>
<proteinExistence type="predicted"/>
<dbReference type="Proteomes" id="UP000076865">
    <property type="component" value="Chromosome"/>
</dbReference>
<dbReference type="EMBL" id="CP015438">
    <property type="protein sequence ID" value="ANB59213.1"/>
    <property type="molecule type" value="Genomic_DNA"/>
</dbReference>
<protein>
    <submittedName>
        <fullName evidence="1">Uncharacterized protein</fullName>
    </submittedName>
</protein>
<dbReference type="RefSeq" id="WP_066322760.1">
    <property type="nucleotide sequence ID" value="NZ_CP015438.1"/>
</dbReference>